<keyword evidence="2" id="KW-1185">Reference proteome</keyword>
<reference evidence="1 2" key="1">
    <citation type="submission" date="2018-03" db="EMBL/GenBank/DDBJ databases">
        <title>Draft Genome Sequences of the Obligatory Marine Myxobacteria Enhygromyxa salina SWB005.</title>
        <authorList>
            <person name="Poehlein A."/>
            <person name="Moghaddam J.A."/>
            <person name="Harms H."/>
            <person name="Alanjari M."/>
            <person name="Koenig G.M."/>
            <person name="Daniel R."/>
            <person name="Schaeberle T.F."/>
        </authorList>
    </citation>
    <scope>NUCLEOTIDE SEQUENCE [LARGE SCALE GENOMIC DNA]</scope>
    <source>
        <strain evidence="1 2">SWB005</strain>
    </source>
</reference>
<evidence type="ECO:0008006" key="3">
    <source>
        <dbReference type="Google" id="ProtNLM"/>
    </source>
</evidence>
<dbReference type="Pfam" id="PF14234">
    <property type="entry name" value="DUF4336"/>
    <property type="match status" value="1"/>
</dbReference>
<dbReference type="AlphaFoldDB" id="A0A2S9YLB5"/>
<dbReference type="SUPFAM" id="SSF56281">
    <property type="entry name" value="Metallo-hydrolase/oxidoreductase"/>
    <property type="match status" value="1"/>
</dbReference>
<dbReference type="RefSeq" id="WP_181197115.1">
    <property type="nucleotide sequence ID" value="NZ_PVNK01000005.1"/>
</dbReference>
<organism evidence="1 2">
    <name type="scientific">Enhygromyxa salina</name>
    <dbReference type="NCBI Taxonomy" id="215803"/>
    <lineage>
        <taxon>Bacteria</taxon>
        <taxon>Pseudomonadati</taxon>
        <taxon>Myxococcota</taxon>
        <taxon>Polyangia</taxon>
        <taxon>Nannocystales</taxon>
        <taxon>Nannocystaceae</taxon>
        <taxon>Enhygromyxa</taxon>
    </lineage>
</organism>
<accession>A0A2S9YLB5</accession>
<name>A0A2S9YLB5_9BACT</name>
<gene>
    <name evidence="1" type="ORF">ENSA5_01420</name>
</gene>
<dbReference type="Proteomes" id="UP000237968">
    <property type="component" value="Unassembled WGS sequence"/>
</dbReference>
<proteinExistence type="predicted"/>
<sequence length="231" mass="25888">MALREIAEDLWTAEAEIAVAGMPLATRMTVIRRPDGSLILHSPIDIDDALADELDALGPVTQLLAPSRFHHLYLLGAERRWPDAKLWGAPGLPDKRRDLIFDEVLGDATPAALADTLDTRLFAGLPLASEVVVFHRRSKTLIVCDLVFNIHHSRSRASRWYLRASGAWQRCAQTPLIRALIRDRSAARRSLERIFEWDFERLIMAHGEIVERGARAVLADALVKLAPDLPR</sequence>
<dbReference type="InterPro" id="IPR036866">
    <property type="entry name" value="RibonucZ/Hydroxyglut_hydro"/>
</dbReference>
<evidence type="ECO:0000313" key="1">
    <source>
        <dbReference type="EMBL" id="PRQ05822.1"/>
    </source>
</evidence>
<dbReference type="PANTHER" id="PTHR33835">
    <property type="entry name" value="YALI0C07656P"/>
    <property type="match status" value="1"/>
</dbReference>
<dbReference type="EMBL" id="PVNK01000005">
    <property type="protein sequence ID" value="PRQ05822.1"/>
    <property type="molecule type" value="Genomic_DNA"/>
</dbReference>
<comment type="caution">
    <text evidence="1">The sequence shown here is derived from an EMBL/GenBank/DDBJ whole genome shotgun (WGS) entry which is preliminary data.</text>
</comment>
<evidence type="ECO:0000313" key="2">
    <source>
        <dbReference type="Proteomes" id="UP000237968"/>
    </source>
</evidence>
<dbReference type="Gene3D" id="3.60.15.10">
    <property type="entry name" value="Ribonuclease Z/Hydroxyacylglutathione hydrolase-like"/>
    <property type="match status" value="1"/>
</dbReference>
<dbReference type="PANTHER" id="PTHR33835:SF1">
    <property type="entry name" value="METALLO-BETA-LACTAMASE DOMAIN-CONTAINING PROTEIN"/>
    <property type="match status" value="1"/>
</dbReference>
<dbReference type="InterPro" id="IPR025638">
    <property type="entry name" value="DUF4336"/>
</dbReference>
<protein>
    <recommendedName>
        <fullName evidence="3">DUF4336 domain-containing protein</fullName>
    </recommendedName>
</protein>